<dbReference type="SMART" id="SM00086">
    <property type="entry name" value="PAC"/>
    <property type="match status" value="2"/>
</dbReference>
<evidence type="ECO:0000313" key="4">
    <source>
        <dbReference type="EMBL" id="MBC9176172.1"/>
    </source>
</evidence>
<dbReference type="SMART" id="SM00091">
    <property type="entry name" value="PAS"/>
    <property type="match status" value="3"/>
</dbReference>
<dbReference type="InterPro" id="IPR000792">
    <property type="entry name" value="Tscrpt_reg_LuxR_C"/>
</dbReference>
<dbReference type="InterPro" id="IPR001610">
    <property type="entry name" value="PAC"/>
</dbReference>
<dbReference type="Gene3D" id="1.10.10.10">
    <property type="entry name" value="Winged helix-like DNA-binding domain superfamily/Winged helix DNA-binding domain"/>
    <property type="match status" value="1"/>
</dbReference>
<dbReference type="PRINTS" id="PR00038">
    <property type="entry name" value="HTHLUXR"/>
</dbReference>
<dbReference type="InterPro" id="IPR000700">
    <property type="entry name" value="PAS-assoc_C"/>
</dbReference>
<dbReference type="Pfam" id="PF00196">
    <property type="entry name" value="GerE"/>
    <property type="match status" value="1"/>
</dbReference>
<dbReference type="PANTHER" id="PTHR44757:SF2">
    <property type="entry name" value="BIOFILM ARCHITECTURE MAINTENANCE PROTEIN MBAA"/>
    <property type="match status" value="1"/>
</dbReference>
<dbReference type="InterPro" id="IPR052155">
    <property type="entry name" value="Biofilm_reg_signaling"/>
</dbReference>
<dbReference type="InterPro" id="IPR000014">
    <property type="entry name" value="PAS"/>
</dbReference>
<dbReference type="PANTHER" id="PTHR44757">
    <property type="entry name" value="DIGUANYLATE CYCLASE DGCP"/>
    <property type="match status" value="1"/>
</dbReference>
<evidence type="ECO:0000259" key="1">
    <source>
        <dbReference type="PROSITE" id="PS50043"/>
    </source>
</evidence>
<feature type="domain" description="PAS" evidence="2">
    <location>
        <begin position="140"/>
        <end position="189"/>
    </location>
</feature>
<dbReference type="SUPFAM" id="SSF46894">
    <property type="entry name" value="C-terminal effector domain of the bipartite response regulators"/>
    <property type="match status" value="1"/>
</dbReference>
<dbReference type="NCBIfam" id="TIGR00229">
    <property type="entry name" value="sensory_box"/>
    <property type="match status" value="2"/>
</dbReference>
<dbReference type="RefSeq" id="WP_187777338.1">
    <property type="nucleotide sequence ID" value="NZ_JACTUZ010000009.1"/>
</dbReference>
<dbReference type="PROSITE" id="PS50043">
    <property type="entry name" value="HTH_LUXR_2"/>
    <property type="match status" value="1"/>
</dbReference>
<dbReference type="Pfam" id="PF08448">
    <property type="entry name" value="PAS_4"/>
    <property type="match status" value="1"/>
</dbReference>
<dbReference type="InterPro" id="IPR013656">
    <property type="entry name" value="PAS_4"/>
</dbReference>
<sequence>MAEQNALRGLLHHQLQLIVSGLRDGVILIEPDQTLTWANQAALRMHGVERVEDLGATVSEYRARFELRYRNKHRLPAGEYPMERVVAGEVFDEVTVEVAPAGAPDPQWTHHIRSLVLNDAAGMPDCLVLIIDDQSERYDAEQRFERTFSANPAPAIILRLSDLRYIKVNRGFLEMTGYGEDQVIGRSGLEIDVLENAARRELAVERLREGRTIPQMEATLQLPDGGEKLVLVAGQPIEVGNTDCMLFTFADLTARQQAHQSLRHSEERFAKAFRLVATPTVVALRDDCSFLSVNEAFVRESGYPETELIGRRPDDLSLWDNEAERLALEQQIKLTGSVRNHEMGLRTRNGNVLDCLVSADTVDIAGQDCVLLTVQDITERKRTEQEIVAAIEEVMKDTSWFTNVVLDKLAHLRRPGSSVAAPVEEIDALPARAKEVLALVCKGLDDVAIAARLGVARNTVRNHMASLYRRAQVRSRSALIVWARERGFFGEASGPKKLRRAG</sequence>
<dbReference type="Pfam" id="PF13426">
    <property type="entry name" value="PAS_9"/>
    <property type="match status" value="1"/>
</dbReference>
<gene>
    <name evidence="4" type="ORF">IBL25_04355</name>
</gene>
<dbReference type="InterPro" id="IPR035965">
    <property type="entry name" value="PAS-like_dom_sf"/>
</dbReference>
<feature type="domain" description="HTH luxR-type" evidence="1">
    <location>
        <begin position="422"/>
        <end position="487"/>
    </location>
</feature>
<dbReference type="InterPro" id="IPR016032">
    <property type="entry name" value="Sig_transdc_resp-reg_C-effctor"/>
</dbReference>
<dbReference type="SUPFAM" id="SSF55785">
    <property type="entry name" value="PYP-like sensor domain (PAS domain)"/>
    <property type="match status" value="3"/>
</dbReference>
<dbReference type="Proteomes" id="UP000603940">
    <property type="component" value="Unassembled WGS sequence"/>
</dbReference>
<evidence type="ECO:0000259" key="2">
    <source>
        <dbReference type="PROSITE" id="PS50112"/>
    </source>
</evidence>
<dbReference type="InterPro" id="IPR036388">
    <property type="entry name" value="WH-like_DNA-bd_sf"/>
</dbReference>
<dbReference type="CDD" id="cd00130">
    <property type="entry name" value="PAS"/>
    <property type="match status" value="2"/>
</dbReference>
<feature type="domain" description="PAS" evidence="2">
    <location>
        <begin position="265"/>
        <end position="311"/>
    </location>
</feature>
<reference evidence="4 5" key="1">
    <citation type="journal article" date="2009" name="Int. J. Syst. Evol. Microbiol.">
        <title>Transfer of Teichococcus ludipueritiae and Muricoccus roseus to the genus Roseomonas, as Roseomonas ludipueritiae comb. nov. and Roseomonas rosea comb. nov., respectively, and emended description of the genus Roseomonas.</title>
        <authorList>
            <person name="Sanchez-Porro C."/>
            <person name="Gallego V."/>
            <person name="Busse H.J."/>
            <person name="Kampfer P."/>
            <person name="Ventosa A."/>
        </authorList>
    </citation>
    <scope>NUCLEOTIDE SEQUENCE [LARGE SCALE GENOMIC DNA]</scope>
    <source>
        <strain evidence="4 5">DSM 14915</strain>
    </source>
</reference>
<comment type="caution">
    <text evidence="4">The sequence shown here is derived from an EMBL/GenBank/DDBJ whole genome shotgun (WGS) entry which is preliminary data.</text>
</comment>
<dbReference type="CDD" id="cd06170">
    <property type="entry name" value="LuxR_C_like"/>
    <property type="match status" value="1"/>
</dbReference>
<protein>
    <submittedName>
        <fullName evidence="4">Helix-turn-helix transcriptional regulator</fullName>
    </submittedName>
</protein>
<organism evidence="4 5">
    <name type="scientific">Pseudoroseomonas ludipueritiae</name>
    <dbReference type="NCBI Taxonomy" id="198093"/>
    <lineage>
        <taxon>Bacteria</taxon>
        <taxon>Pseudomonadati</taxon>
        <taxon>Pseudomonadota</taxon>
        <taxon>Alphaproteobacteria</taxon>
        <taxon>Acetobacterales</taxon>
        <taxon>Acetobacteraceae</taxon>
        <taxon>Pseudoroseomonas</taxon>
    </lineage>
</organism>
<dbReference type="PROSITE" id="PS50113">
    <property type="entry name" value="PAC"/>
    <property type="match status" value="1"/>
</dbReference>
<evidence type="ECO:0000259" key="3">
    <source>
        <dbReference type="PROSITE" id="PS50113"/>
    </source>
</evidence>
<proteinExistence type="predicted"/>
<feature type="domain" description="PAC" evidence="3">
    <location>
        <begin position="339"/>
        <end position="389"/>
    </location>
</feature>
<dbReference type="Pfam" id="PF13188">
    <property type="entry name" value="PAS_8"/>
    <property type="match status" value="1"/>
</dbReference>
<accession>A0ABR7R3B2</accession>
<name>A0ABR7R3B2_9PROT</name>
<dbReference type="SMART" id="SM00421">
    <property type="entry name" value="HTH_LUXR"/>
    <property type="match status" value="1"/>
</dbReference>
<dbReference type="Gene3D" id="3.30.450.20">
    <property type="entry name" value="PAS domain"/>
    <property type="match status" value="3"/>
</dbReference>
<evidence type="ECO:0000313" key="5">
    <source>
        <dbReference type="Proteomes" id="UP000603940"/>
    </source>
</evidence>
<dbReference type="PROSITE" id="PS50112">
    <property type="entry name" value="PAS"/>
    <property type="match status" value="2"/>
</dbReference>
<dbReference type="EMBL" id="JACTUZ010000009">
    <property type="protein sequence ID" value="MBC9176172.1"/>
    <property type="molecule type" value="Genomic_DNA"/>
</dbReference>
<keyword evidence="5" id="KW-1185">Reference proteome</keyword>